<dbReference type="Proteomes" id="UP000233293">
    <property type="component" value="Unassembled WGS sequence"/>
</dbReference>
<gene>
    <name evidence="5" type="ORF">CWS72_04280</name>
</gene>
<organism evidence="5 6">
    <name type="scientific">Telmatospirillum siberiense</name>
    <dbReference type="NCBI Taxonomy" id="382514"/>
    <lineage>
        <taxon>Bacteria</taxon>
        <taxon>Pseudomonadati</taxon>
        <taxon>Pseudomonadota</taxon>
        <taxon>Alphaproteobacteria</taxon>
        <taxon>Rhodospirillales</taxon>
        <taxon>Rhodospirillaceae</taxon>
        <taxon>Telmatospirillum</taxon>
    </lineage>
</organism>
<evidence type="ECO:0000313" key="5">
    <source>
        <dbReference type="EMBL" id="PKU25789.1"/>
    </source>
</evidence>
<name>A0A2N3PZI1_9PROT</name>
<dbReference type="Gene3D" id="3.30.910.20">
    <property type="entry name" value="Skp domain"/>
    <property type="match status" value="1"/>
</dbReference>
<evidence type="ECO:0000256" key="3">
    <source>
        <dbReference type="SAM" id="MobiDB-lite"/>
    </source>
</evidence>
<keyword evidence="2 4" id="KW-0732">Signal</keyword>
<dbReference type="GO" id="GO:0005829">
    <property type="term" value="C:cytosol"/>
    <property type="evidence" value="ECO:0007669"/>
    <property type="project" value="TreeGrafter"/>
</dbReference>
<evidence type="ECO:0000256" key="2">
    <source>
        <dbReference type="ARBA" id="ARBA00022729"/>
    </source>
</evidence>
<dbReference type="Pfam" id="PF03938">
    <property type="entry name" value="OmpH"/>
    <property type="match status" value="1"/>
</dbReference>
<comment type="similarity">
    <text evidence="1">Belongs to the Skp family.</text>
</comment>
<sequence>MFVSSMSRLFVCGGLVAALVGVSQSPAFAQAADGGAAAPAPATAPVAAAMPSPVIAIIDVDQILQESMAAKGVRGQADKYQQTFQNEMSKEEATLRSTQQDIDQQRKTLSQDAFAEKARAFDASVAEFQRKGLARRKAFDKSFNTAMGQVQQAMLEATQQIASRHGATVVLPRSQVVLFDDKMNITKEIIGAMDKKLPHVDFPAPKVEAESGPTGSGKKSQ</sequence>
<dbReference type="InterPro" id="IPR024930">
    <property type="entry name" value="Skp_dom_sf"/>
</dbReference>
<dbReference type="AlphaFoldDB" id="A0A2N3PZI1"/>
<evidence type="ECO:0000256" key="4">
    <source>
        <dbReference type="SAM" id="SignalP"/>
    </source>
</evidence>
<dbReference type="GO" id="GO:0050821">
    <property type="term" value="P:protein stabilization"/>
    <property type="evidence" value="ECO:0007669"/>
    <property type="project" value="TreeGrafter"/>
</dbReference>
<evidence type="ECO:0008006" key="7">
    <source>
        <dbReference type="Google" id="ProtNLM"/>
    </source>
</evidence>
<protein>
    <recommendedName>
        <fullName evidence="7">OmpH family outer membrane protein</fullName>
    </recommendedName>
</protein>
<dbReference type="EMBL" id="PIUM01000003">
    <property type="protein sequence ID" value="PKU25789.1"/>
    <property type="molecule type" value="Genomic_DNA"/>
</dbReference>
<dbReference type="PANTHER" id="PTHR35089">
    <property type="entry name" value="CHAPERONE PROTEIN SKP"/>
    <property type="match status" value="1"/>
</dbReference>
<comment type="caution">
    <text evidence="5">The sequence shown here is derived from an EMBL/GenBank/DDBJ whole genome shotgun (WGS) entry which is preliminary data.</text>
</comment>
<reference evidence="6" key="1">
    <citation type="submission" date="2017-12" db="EMBL/GenBank/DDBJ databases">
        <title>Draft genome sequence of Telmatospirillum siberiense 26-4b1T, an acidotolerant peatland alphaproteobacterium potentially involved in sulfur cycling.</title>
        <authorList>
            <person name="Hausmann B."/>
            <person name="Pjevac P."/>
            <person name="Schreck K."/>
            <person name="Herbold C.W."/>
            <person name="Daims H."/>
            <person name="Wagner M."/>
            <person name="Pester M."/>
            <person name="Loy A."/>
        </authorList>
    </citation>
    <scope>NUCLEOTIDE SEQUENCE [LARGE SCALE GENOMIC DNA]</scope>
    <source>
        <strain evidence="6">26-4b1</strain>
    </source>
</reference>
<dbReference type="InterPro" id="IPR005632">
    <property type="entry name" value="Chaperone_Skp"/>
</dbReference>
<feature type="region of interest" description="Disordered" evidence="3">
    <location>
        <begin position="201"/>
        <end position="221"/>
    </location>
</feature>
<proteinExistence type="inferred from homology"/>
<evidence type="ECO:0000256" key="1">
    <source>
        <dbReference type="ARBA" id="ARBA00009091"/>
    </source>
</evidence>
<keyword evidence="6" id="KW-1185">Reference proteome</keyword>
<feature type="signal peptide" evidence="4">
    <location>
        <begin position="1"/>
        <end position="29"/>
    </location>
</feature>
<feature type="chain" id="PRO_5014852667" description="OmpH family outer membrane protein" evidence="4">
    <location>
        <begin position="30"/>
        <end position="221"/>
    </location>
</feature>
<dbReference type="PANTHER" id="PTHR35089:SF1">
    <property type="entry name" value="CHAPERONE PROTEIN SKP"/>
    <property type="match status" value="1"/>
</dbReference>
<evidence type="ECO:0000313" key="6">
    <source>
        <dbReference type="Proteomes" id="UP000233293"/>
    </source>
</evidence>
<dbReference type="SMART" id="SM00935">
    <property type="entry name" value="OmpH"/>
    <property type="match status" value="1"/>
</dbReference>
<accession>A0A2N3PZI1</accession>
<dbReference type="SUPFAM" id="SSF111384">
    <property type="entry name" value="OmpH-like"/>
    <property type="match status" value="1"/>
</dbReference>
<dbReference type="GO" id="GO:0051082">
    <property type="term" value="F:unfolded protein binding"/>
    <property type="evidence" value="ECO:0007669"/>
    <property type="project" value="InterPro"/>
</dbReference>